<dbReference type="KEGG" id="scl:sce6638"/>
<dbReference type="HOGENOM" id="CLU_079833_1_1_7"/>
<sequence>MSSRSWGFVAAVTLVACGSQGPAPRESRHASAAGPGRAEAPAPAPEPAPAPPAEPAIAPASGDPIVARARLEVARGVTYDPAWVAIGYPNGDPAPDRGVCTDVVVRAVRAAGVDLQEKIHEDILARRAVYTTVERPDRNIDHRRVGPMLTYLRAHATSLPRTFDEAAARTWEPGDIVVWALKPCPSCTPDHVGIVSDRKGPRGLPLVLHNIGPTPSEDDALDAWTVLGHFRLRLSRSGTGNRARESAQGDGESATRQGWSRGKGVSGSF</sequence>
<dbReference type="InterPro" id="IPR009706">
    <property type="entry name" value="DUF1287"/>
</dbReference>
<dbReference type="eggNOG" id="COG3738">
    <property type="taxonomic scope" value="Bacteria"/>
</dbReference>
<dbReference type="AlphaFoldDB" id="A9GPU4"/>
<proteinExistence type="predicted"/>
<name>A9GPU4_SORC5</name>
<protein>
    <recommendedName>
        <fullName evidence="4">DUF1287 domain-containing protein</fullName>
    </recommendedName>
</protein>
<feature type="compositionally biased region" description="Pro residues" evidence="1">
    <location>
        <begin position="42"/>
        <end position="54"/>
    </location>
</feature>
<evidence type="ECO:0008006" key="4">
    <source>
        <dbReference type="Google" id="ProtNLM"/>
    </source>
</evidence>
<feature type="compositionally biased region" description="Low complexity" evidence="1">
    <location>
        <begin position="30"/>
        <end position="41"/>
    </location>
</feature>
<feature type="region of interest" description="Disordered" evidence="1">
    <location>
        <begin position="237"/>
        <end position="269"/>
    </location>
</feature>
<keyword evidence="3" id="KW-1185">Reference proteome</keyword>
<dbReference type="Proteomes" id="UP000002139">
    <property type="component" value="Chromosome"/>
</dbReference>
<dbReference type="Pfam" id="PF06940">
    <property type="entry name" value="DUF1287"/>
    <property type="match status" value="1"/>
</dbReference>
<dbReference type="BioCyc" id="SCEL448385:SCE_RS49570-MONOMER"/>
<feature type="region of interest" description="Disordered" evidence="1">
    <location>
        <begin position="19"/>
        <end position="60"/>
    </location>
</feature>
<dbReference type="PROSITE" id="PS51257">
    <property type="entry name" value="PROKAR_LIPOPROTEIN"/>
    <property type="match status" value="1"/>
</dbReference>
<reference evidence="2 3" key="1">
    <citation type="journal article" date="2007" name="Nat. Biotechnol.">
        <title>Complete genome sequence of the myxobacterium Sorangium cellulosum.</title>
        <authorList>
            <person name="Schneiker S."/>
            <person name="Perlova O."/>
            <person name="Kaiser O."/>
            <person name="Gerth K."/>
            <person name="Alici A."/>
            <person name="Altmeyer M.O."/>
            <person name="Bartels D."/>
            <person name="Bekel T."/>
            <person name="Beyer S."/>
            <person name="Bode E."/>
            <person name="Bode H.B."/>
            <person name="Bolten C.J."/>
            <person name="Choudhuri J.V."/>
            <person name="Doss S."/>
            <person name="Elnakady Y.A."/>
            <person name="Frank B."/>
            <person name="Gaigalat L."/>
            <person name="Goesmann A."/>
            <person name="Groeger C."/>
            <person name="Gross F."/>
            <person name="Jelsbak L."/>
            <person name="Jelsbak L."/>
            <person name="Kalinowski J."/>
            <person name="Kegler C."/>
            <person name="Knauber T."/>
            <person name="Konietzny S."/>
            <person name="Kopp M."/>
            <person name="Krause L."/>
            <person name="Krug D."/>
            <person name="Linke B."/>
            <person name="Mahmud T."/>
            <person name="Martinez-Arias R."/>
            <person name="McHardy A.C."/>
            <person name="Merai M."/>
            <person name="Meyer F."/>
            <person name="Mormann S."/>
            <person name="Munoz-Dorado J."/>
            <person name="Perez J."/>
            <person name="Pradella S."/>
            <person name="Rachid S."/>
            <person name="Raddatz G."/>
            <person name="Rosenau F."/>
            <person name="Rueckert C."/>
            <person name="Sasse F."/>
            <person name="Scharfe M."/>
            <person name="Schuster S.C."/>
            <person name="Suen G."/>
            <person name="Treuner-Lange A."/>
            <person name="Velicer G.J."/>
            <person name="Vorholter F.-J."/>
            <person name="Weissman K.J."/>
            <person name="Welch R.D."/>
            <person name="Wenzel S.C."/>
            <person name="Whitworth D.E."/>
            <person name="Wilhelm S."/>
            <person name="Wittmann C."/>
            <person name="Bloecker H."/>
            <person name="Puehler A."/>
            <person name="Mueller R."/>
        </authorList>
    </citation>
    <scope>NUCLEOTIDE SEQUENCE [LARGE SCALE GENOMIC DNA]</scope>
    <source>
        <strain evidence="3">So ce56</strain>
    </source>
</reference>
<evidence type="ECO:0000313" key="2">
    <source>
        <dbReference type="EMBL" id="CAN96807.1"/>
    </source>
</evidence>
<dbReference type="RefSeq" id="WP_012239251.1">
    <property type="nucleotide sequence ID" value="NC_010162.1"/>
</dbReference>
<accession>A9GPU4</accession>
<dbReference type="EMBL" id="AM746676">
    <property type="protein sequence ID" value="CAN96807.1"/>
    <property type="molecule type" value="Genomic_DNA"/>
</dbReference>
<evidence type="ECO:0000256" key="1">
    <source>
        <dbReference type="SAM" id="MobiDB-lite"/>
    </source>
</evidence>
<organism evidence="2 3">
    <name type="scientific">Sorangium cellulosum (strain So ce56)</name>
    <name type="common">Polyangium cellulosum (strain So ce56)</name>
    <dbReference type="NCBI Taxonomy" id="448385"/>
    <lineage>
        <taxon>Bacteria</taxon>
        <taxon>Pseudomonadati</taxon>
        <taxon>Myxococcota</taxon>
        <taxon>Polyangia</taxon>
        <taxon>Polyangiales</taxon>
        <taxon>Polyangiaceae</taxon>
        <taxon>Sorangium</taxon>
    </lineage>
</organism>
<dbReference type="STRING" id="448385.sce6638"/>
<evidence type="ECO:0000313" key="3">
    <source>
        <dbReference type="Proteomes" id="UP000002139"/>
    </source>
</evidence>
<gene>
    <name evidence="2" type="ordered locus">sce6638</name>
</gene>
<dbReference type="OrthoDB" id="114026at2"/>